<protein>
    <submittedName>
        <fullName evidence="3">Uncharacterized protein</fullName>
    </submittedName>
</protein>
<evidence type="ECO:0000313" key="3">
    <source>
        <dbReference type="EMBL" id="GEB34531.1"/>
    </source>
</evidence>
<feature type="signal peptide" evidence="2">
    <location>
        <begin position="1"/>
        <end position="25"/>
    </location>
</feature>
<comment type="caution">
    <text evidence="3">The sequence shown here is derived from an EMBL/GenBank/DDBJ whole genome shotgun (WGS) entry which is preliminary data.</text>
</comment>
<keyword evidence="4" id="KW-1185">Reference proteome</keyword>
<accession>A0A4Y3PVI1</accession>
<keyword evidence="1" id="KW-0175">Coiled coil</keyword>
<dbReference type="RefSeq" id="WP_122964532.1">
    <property type="nucleotide sequence ID" value="NZ_BJMH01000024.1"/>
</dbReference>
<dbReference type="EMBL" id="BJMH01000024">
    <property type="protein sequence ID" value="GEB34531.1"/>
    <property type="molecule type" value="Genomic_DNA"/>
</dbReference>
<proteinExistence type="predicted"/>
<dbReference type="AlphaFoldDB" id="A0A4Y3PVI1"/>
<evidence type="ECO:0000313" key="4">
    <source>
        <dbReference type="Proteomes" id="UP000316882"/>
    </source>
</evidence>
<feature type="chain" id="PRO_5022796366" evidence="2">
    <location>
        <begin position="26"/>
        <end position="212"/>
    </location>
</feature>
<sequence length="212" mass="24131">MKKWTNSVVVAAIAAGLVLPGLALAEETTLATTGMTTASRTAHSHGDHERVDIKVRHGMHGSAHQKMYMLLLAEKYTPDSVAEWQGVFKERERLMNEFAALGEDPKWKAKREERRQLVSKLNEQVKKGEITSEQMEQQLKDWREKNMGMPGMKEDREARKARMEKMKTTHEAFEAAIESGDAAKIKQVLPQMLEQMKAKNTAMAQRLEQKKK</sequence>
<feature type="coiled-coil region" evidence="1">
    <location>
        <begin position="118"/>
        <end position="145"/>
    </location>
</feature>
<dbReference type="Proteomes" id="UP000316882">
    <property type="component" value="Unassembled WGS sequence"/>
</dbReference>
<evidence type="ECO:0000256" key="1">
    <source>
        <dbReference type="SAM" id="Coils"/>
    </source>
</evidence>
<gene>
    <name evidence="3" type="ORF">BPA01_41110</name>
</gene>
<keyword evidence="2" id="KW-0732">Signal</keyword>
<reference evidence="3 4" key="1">
    <citation type="submission" date="2019-06" db="EMBL/GenBank/DDBJ databases">
        <title>Whole genome shotgun sequence of Brevibacillus parabrevis NBRC 12334.</title>
        <authorList>
            <person name="Hosoyama A."/>
            <person name="Uohara A."/>
            <person name="Ohji S."/>
            <person name="Ichikawa N."/>
        </authorList>
    </citation>
    <scope>NUCLEOTIDE SEQUENCE [LARGE SCALE GENOMIC DNA]</scope>
    <source>
        <strain evidence="3 4">NBRC 12334</strain>
    </source>
</reference>
<name>A0A4Y3PVI1_BREPA</name>
<dbReference type="GeneID" id="87611554"/>
<organism evidence="3 4">
    <name type="scientific">Brevibacillus parabrevis</name>
    <dbReference type="NCBI Taxonomy" id="54914"/>
    <lineage>
        <taxon>Bacteria</taxon>
        <taxon>Bacillati</taxon>
        <taxon>Bacillota</taxon>
        <taxon>Bacilli</taxon>
        <taxon>Bacillales</taxon>
        <taxon>Paenibacillaceae</taxon>
        <taxon>Brevibacillus</taxon>
    </lineage>
</organism>
<evidence type="ECO:0000256" key="2">
    <source>
        <dbReference type="SAM" id="SignalP"/>
    </source>
</evidence>